<comment type="caution">
    <text evidence="2">The sequence shown here is derived from an EMBL/GenBank/DDBJ whole genome shotgun (WGS) entry which is preliminary data.</text>
</comment>
<reference evidence="2" key="1">
    <citation type="submission" date="2023-06" db="EMBL/GenBank/DDBJ databases">
        <title>Genome-scale phylogeny and comparative genomics of the fungal order Sordariales.</title>
        <authorList>
            <consortium name="Lawrence Berkeley National Laboratory"/>
            <person name="Hensen N."/>
            <person name="Bonometti L."/>
            <person name="Westerberg I."/>
            <person name="Brannstrom I.O."/>
            <person name="Guillou S."/>
            <person name="Cros-Aarteil S."/>
            <person name="Calhoun S."/>
            <person name="Haridas S."/>
            <person name="Kuo A."/>
            <person name="Mondo S."/>
            <person name="Pangilinan J."/>
            <person name="Riley R."/>
            <person name="Labutti K."/>
            <person name="Andreopoulos B."/>
            <person name="Lipzen A."/>
            <person name="Chen C."/>
            <person name="Yanf M."/>
            <person name="Daum C."/>
            <person name="Ng V."/>
            <person name="Clum A."/>
            <person name="Steindorff A."/>
            <person name="Ohm R."/>
            <person name="Martin F."/>
            <person name="Silar P."/>
            <person name="Natvig D."/>
            <person name="Lalanne C."/>
            <person name="Gautier V."/>
            <person name="Ament-Velasquez S.L."/>
            <person name="Kruys A."/>
            <person name="Hutchinson M.I."/>
            <person name="Powell A.J."/>
            <person name="Barry K."/>
            <person name="Miller A.N."/>
            <person name="Grigoriev I.V."/>
            <person name="Debuchy R."/>
            <person name="Gladieux P."/>
            <person name="Thoren M.H."/>
            <person name="Johannesson H."/>
        </authorList>
    </citation>
    <scope>NUCLEOTIDE SEQUENCE</scope>
    <source>
        <strain evidence="2">CBS 540.89</strain>
    </source>
</reference>
<gene>
    <name evidence="2" type="ORF">B0T21DRAFT_368400</name>
</gene>
<sequence>MLLSSTHSLIEAFRPKPPKKENKARNGPKPIHRTSPKRARPLRTMAGPTLIGNHSSKTTRPTGKDKEKKDNNPRLDQFHPAISPPN</sequence>
<feature type="compositionally biased region" description="Basic residues" evidence="1">
    <location>
        <begin position="30"/>
        <end position="41"/>
    </location>
</feature>
<evidence type="ECO:0000256" key="1">
    <source>
        <dbReference type="SAM" id="MobiDB-lite"/>
    </source>
</evidence>
<accession>A0AA40BK67</accession>
<dbReference type="AlphaFoldDB" id="A0AA40BK67"/>
<keyword evidence="3" id="KW-1185">Reference proteome</keyword>
<name>A0AA40BK67_9PEZI</name>
<protein>
    <submittedName>
        <fullName evidence="2">Uncharacterized protein</fullName>
    </submittedName>
</protein>
<feature type="region of interest" description="Disordered" evidence="1">
    <location>
        <begin position="1"/>
        <end position="86"/>
    </location>
</feature>
<evidence type="ECO:0000313" key="2">
    <source>
        <dbReference type="EMBL" id="KAK0735732.1"/>
    </source>
</evidence>
<feature type="compositionally biased region" description="Basic and acidic residues" evidence="1">
    <location>
        <begin position="62"/>
        <end position="77"/>
    </location>
</feature>
<dbReference type="EMBL" id="JAUKTV010000007">
    <property type="protein sequence ID" value="KAK0735732.1"/>
    <property type="molecule type" value="Genomic_DNA"/>
</dbReference>
<dbReference type="Proteomes" id="UP001172159">
    <property type="component" value="Unassembled WGS sequence"/>
</dbReference>
<organism evidence="2 3">
    <name type="scientific">Apiosordaria backusii</name>
    <dbReference type="NCBI Taxonomy" id="314023"/>
    <lineage>
        <taxon>Eukaryota</taxon>
        <taxon>Fungi</taxon>
        <taxon>Dikarya</taxon>
        <taxon>Ascomycota</taxon>
        <taxon>Pezizomycotina</taxon>
        <taxon>Sordariomycetes</taxon>
        <taxon>Sordariomycetidae</taxon>
        <taxon>Sordariales</taxon>
        <taxon>Lasiosphaeriaceae</taxon>
        <taxon>Apiosordaria</taxon>
    </lineage>
</organism>
<evidence type="ECO:0000313" key="3">
    <source>
        <dbReference type="Proteomes" id="UP001172159"/>
    </source>
</evidence>
<feature type="compositionally biased region" description="Polar residues" evidence="1">
    <location>
        <begin position="52"/>
        <end position="61"/>
    </location>
</feature>
<proteinExistence type="predicted"/>